<gene>
    <name evidence="7" type="ORF">S03H2_04189</name>
</gene>
<sequence length="237" mass="26450">MKKEATETEEQEDLFKYTPLQRLLGHHLLDKQSFTNMPKAYMIATPIVILALILTFNLVNFTILASKMQLVPADENMIALFKESIYFGILLSIVPQILLWSVIVHGLMVFLGGKGKFLKSLSIYAIAQIPIVLGLIILTVVASAQTRSVIYPYGFPLMGSYLLQFNTVNISYDIFQIFNVFSGNYTLASNIIVPITNLYAMIIAAMGLSSEHKAPLMISLFVTGLAYVASMIFYFIV</sequence>
<evidence type="ECO:0000259" key="6">
    <source>
        <dbReference type="Pfam" id="PF04893"/>
    </source>
</evidence>
<keyword evidence="3 5" id="KW-1133">Transmembrane helix</keyword>
<comment type="caution">
    <text evidence="7">The sequence shown here is derived from an EMBL/GenBank/DDBJ whole genome shotgun (WGS) entry which is preliminary data.</text>
</comment>
<dbReference type="EMBL" id="BARU01001637">
    <property type="protein sequence ID" value="GAH19480.1"/>
    <property type="molecule type" value="Genomic_DNA"/>
</dbReference>
<name>X1EGM5_9ZZZZ</name>
<organism evidence="7">
    <name type="scientific">marine sediment metagenome</name>
    <dbReference type="NCBI Taxonomy" id="412755"/>
    <lineage>
        <taxon>unclassified sequences</taxon>
        <taxon>metagenomes</taxon>
        <taxon>ecological metagenomes</taxon>
    </lineage>
</organism>
<evidence type="ECO:0000256" key="3">
    <source>
        <dbReference type="ARBA" id="ARBA00022989"/>
    </source>
</evidence>
<evidence type="ECO:0000256" key="4">
    <source>
        <dbReference type="ARBA" id="ARBA00023136"/>
    </source>
</evidence>
<dbReference type="Pfam" id="PF04893">
    <property type="entry name" value="Yip1"/>
    <property type="match status" value="1"/>
</dbReference>
<evidence type="ECO:0000313" key="7">
    <source>
        <dbReference type="EMBL" id="GAH19480.1"/>
    </source>
</evidence>
<dbReference type="InterPro" id="IPR006977">
    <property type="entry name" value="Yip1_dom"/>
</dbReference>
<dbReference type="GO" id="GO:0016020">
    <property type="term" value="C:membrane"/>
    <property type="evidence" value="ECO:0007669"/>
    <property type="project" value="UniProtKB-SubCell"/>
</dbReference>
<proteinExistence type="predicted"/>
<feature type="domain" description="Yip1" evidence="6">
    <location>
        <begin position="42"/>
        <end position="236"/>
    </location>
</feature>
<evidence type="ECO:0000256" key="1">
    <source>
        <dbReference type="ARBA" id="ARBA00004141"/>
    </source>
</evidence>
<keyword evidence="4 5" id="KW-0472">Membrane</keyword>
<accession>X1EGM5</accession>
<evidence type="ECO:0000256" key="5">
    <source>
        <dbReference type="SAM" id="Phobius"/>
    </source>
</evidence>
<feature type="transmembrane region" description="Helical" evidence="5">
    <location>
        <begin position="123"/>
        <end position="144"/>
    </location>
</feature>
<evidence type="ECO:0000256" key="2">
    <source>
        <dbReference type="ARBA" id="ARBA00022692"/>
    </source>
</evidence>
<feature type="transmembrane region" description="Helical" evidence="5">
    <location>
        <begin position="85"/>
        <end position="111"/>
    </location>
</feature>
<dbReference type="AlphaFoldDB" id="X1EGM5"/>
<feature type="transmembrane region" description="Helical" evidence="5">
    <location>
        <begin position="187"/>
        <end position="208"/>
    </location>
</feature>
<comment type="subcellular location">
    <subcellularLocation>
        <location evidence="1">Membrane</location>
        <topology evidence="1">Multi-pass membrane protein</topology>
    </subcellularLocation>
</comment>
<feature type="transmembrane region" description="Helical" evidence="5">
    <location>
        <begin position="41"/>
        <end position="65"/>
    </location>
</feature>
<keyword evidence="2 5" id="KW-0812">Transmembrane</keyword>
<feature type="transmembrane region" description="Helical" evidence="5">
    <location>
        <begin position="214"/>
        <end position="236"/>
    </location>
</feature>
<reference evidence="7" key="1">
    <citation type="journal article" date="2014" name="Front. Microbiol.">
        <title>High frequency of phylogenetically diverse reductive dehalogenase-homologous genes in deep subseafloor sedimentary metagenomes.</title>
        <authorList>
            <person name="Kawai M."/>
            <person name="Futagami T."/>
            <person name="Toyoda A."/>
            <person name="Takaki Y."/>
            <person name="Nishi S."/>
            <person name="Hori S."/>
            <person name="Arai W."/>
            <person name="Tsubouchi T."/>
            <person name="Morono Y."/>
            <person name="Uchiyama I."/>
            <person name="Ito T."/>
            <person name="Fujiyama A."/>
            <person name="Inagaki F."/>
            <person name="Takami H."/>
        </authorList>
    </citation>
    <scope>NUCLEOTIDE SEQUENCE</scope>
    <source>
        <strain evidence="7">Expedition CK06-06</strain>
    </source>
</reference>
<protein>
    <recommendedName>
        <fullName evidence="6">Yip1 domain-containing protein</fullName>
    </recommendedName>
</protein>